<dbReference type="Gene3D" id="3.40.30.10">
    <property type="entry name" value="Glutaredoxin"/>
    <property type="match status" value="1"/>
</dbReference>
<proteinExistence type="predicted"/>
<protein>
    <submittedName>
        <fullName evidence="2">Ferredoxin</fullName>
    </submittedName>
</protein>
<feature type="region of interest" description="Disordered" evidence="1">
    <location>
        <begin position="1"/>
        <end position="38"/>
    </location>
</feature>
<dbReference type="RefSeq" id="WP_393013812.1">
    <property type="nucleotide sequence ID" value="NZ_JAZAQF010000074.1"/>
</dbReference>
<dbReference type="CDD" id="cd02980">
    <property type="entry name" value="TRX_Fd_family"/>
    <property type="match status" value="1"/>
</dbReference>
<accession>A0ABW7CC17</accession>
<keyword evidence="3" id="KW-1185">Reference proteome</keyword>
<comment type="caution">
    <text evidence="2">The sequence shown here is derived from an EMBL/GenBank/DDBJ whole genome shotgun (WGS) entry which is preliminary data.</text>
</comment>
<dbReference type="Proteomes" id="UP001604335">
    <property type="component" value="Unassembled WGS sequence"/>
</dbReference>
<name>A0ABW7CC17_9CYAN</name>
<evidence type="ECO:0000313" key="2">
    <source>
        <dbReference type="EMBL" id="MFG3818447.1"/>
    </source>
</evidence>
<evidence type="ECO:0000313" key="3">
    <source>
        <dbReference type="Proteomes" id="UP001604335"/>
    </source>
</evidence>
<dbReference type="EMBL" id="JAZAQF010000074">
    <property type="protein sequence ID" value="MFG3818447.1"/>
    <property type="molecule type" value="Genomic_DNA"/>
</dbReference>
<sequence>MAAPLHSSLPNPEADRPDFDASTPCPVDTQTNSPTEEARSLLPVVRTLGIDRIERHVFICADQTKPLCCPKDASLESWDYLKRRLRELGLDGTGPGNPSGSEFSPSSVVFRTKANCLRVCTEGPILLVYPEGVWYRRATPAAIEQIIQEHLMGGRVVQSLAFFERSLPQMAP</sequence>
<dbReference type="InterPro" id="IPR036249">
    <property type="entry name" value="Thioredoxin-like_sf"/>
</dbReference>
<evidence type="ECO:0000256" key="1">
    <source>
        <dbReference type="SAM" id="MobiDB-lite"/>
    </source>
</evidence>
<gene>
    <name evidence="2" type="ORF">VPK24_12420</name>
</gene>
<reference evidence="3" key="1">
    <citation type="journal article" date="2024" name="Algal Res.">
        <title>Biochemical, toxicological and genomic investigation of a high-biomass producing Limnothrix strain isolated from Italian shallow drinking water reservoir.</title>
        <authorList>
            <person name="Simonazzi M."/>
            <person name="Shishido T.K."/>
            <person name="Delbaje E."/>
            <person name="Wahlsten M."/>
            <person name="Fewer D.P."/>
            <person name="Sivonen K."/>
            <person name="Pezzolesi L."/>
            <person name="Pistocchi R."/>
        </authorList>
    </citation>
    <scope>NUCLEOTIDE SEQUENCE [LARGE SCALE GENOMIC DNA]</scope>
    <source>
        <strain evidence="3">LRLZ20PSL1</strain>
    </source>
</reference>
<dbReference type="SUPFAM" id="SSF52833">
    <property type="entry name" value="Thioredoxin-like"/>
    <property type="match status" value="1"/>
</dbReference>
<organism evidence="2 3">
    <name type="scientific">Limnothrix redekei LRLZ20PSL1</name>
    <dbReference type="NCBI Taxonomy" id="3112953"/>
    <lineage>
        <taxon>Bacteria</taxon>
        <taxon>Bacillati</taxon>
        <taxon>Cyanobacteriota</taxon>
        <taxon>Cyanophyceae</taxon>
        <taxon>Pseudanabaenales</taxon>
        <taxon>Pseudanabaenaceae</taxon>
        <taxon>Limnothrix</taxon>
    </lineage>
</organism>